<dbReference type="PANTHER" id="PTHR43272:SF32">
    <property type="entry name" value="AMP-DEPENDENT SYNTHETASE_LIGASE DOMAIN-CONTAINING PROTEIN"/>
    <property type="match status" value="1"/>
</dbReference>
<organism evidence="5">
    <name type="scientific">bioreactor metagenome</name>
    <dbReference type="NCBI Taxonomy" id="1076179"/>
    <lineage>
        <taxon>unclassified sequences</taxon>
        <taxon>metagenomes</taxon>
        <taxon>ecological metagenomes</taxon>
    </lineage>
</organism>
<name>A0A645D593_9ZZZZ</name>
<evidence type="ECO:0000259" key="4">
    <source>
        <dbReference type="Pfam" id="PF00501"/>
    </source>
</evidence>
<dbReference type="Pfam" id="PF00501">
    <property type="entry name" value="AMP-binding"/>
    <property type="match status" value="1"/>
</dbReference>
<feature type="domain" description="AMP-dependent synthetase/ligase" evidence="4">
    <location>
        <begin position="23"/>
        <end position="108"/>
    </location>
</feature>
<dbReference type="Gene3D" id="3.40.50.12780">
    <property type="entry name" value="N-terminal domain of ligase-like"/>
    <property type="match status" value="1"/>
</dbReference>
<dbReference type="InterPro" id="IPR000873">
    <property type="entry name" value="AMP-dep_synth/lig_dom"/>
</dbReference>
<evidence type="ECO:0000313" key="5">
    <source>
        <dbReference type="EMBL" id="MPM84484.1"/>
    </source>
</evidence>
<evidence type="ECO:0000256" key="3">
    <source>
        <dbReference type="ARBA" id="ARBA00023098"/>
    </source>
</evidence>
<accession>A0A645D593</accession>
<dbReference type="PANTHER" id="PTHR43272">
    <property type="entry name" value="LONG-CHAIN-FATTY-ACID--COA LIGASE"/>
    <property type="match status" value="1"/>
</dbReference>
<dbReference type="GO" id="GO:0016020">
    <property type="term" value="C:membrane"/>
    <property type="evidence" value="ECO:0007669"/>
    <property type="project" value="TreeGrafter"/>
</dbReference>
<gene>
    <name evidence="5" type="ORF">SDC9_131556</name>
</gene>
<evidence type="ECO:0000256" key="2">
    <source>
        <dbReference type="ARBA" id="ARBA00022832"/>
    </source>
</evidence>
<dbReference type="Pfam" id="PF23562">
    <property type="entry name" value="AMP-binding_C_3"/>
    <property type="match status" value="1"/>
</dbReference>
<dbReference type="GO" id="GO:0005783">
    <property type="term" value="C:endoplasmic reticulum"/>
    <property type="evidence" value="ECO:0007669"/>
    <property type="project" value="TreeGrafter"/>
</dbReference>
<proteinExistence type="predicted"/>
<protein>
    <submittedName>
        <fullName evidence="5">Long-chain-fatty-acid--CoA ligase FadD15</fullName>
        <ecNumber evidence="5">6.2.1.3</ecNumber>
    </submittedName>
</protein>
<dbReference type="EMBL" id="VSSQ01033016">
    <property type="protein sequence ID" value="MPM84484.1"/>
    <property type="molecule type" value="Genomic_DNA"/>
</dbReference>
<dbReference type="GO" id="GO:0004467">
    <property type="term" value="F:long-chain fatty acid-CoA ligase activity"/>
    <property type="evidence" value="ECO:0007669"/>
    <property type="project" value="UniProtKB-EC"/>
</dbReference>
<comment type="caution">
    <text evidence="5">The sequence shown here is derived from an EMBL/GenBank/DDBJ whole genome shotgun (WGS) entry which is preliminary data.</text>
</comment>
<dbReference type="AlphaFoldDB" id="A0A645D593"/>
<keyword evidence="2" id="KW-0276">Fatty acid metabolism</keyword>
<evidence type="ECO:0000256" key="1">
    <source>
        <dbReference type="ARBA" id="ARBA00022598"/>
    </source>
</evidence>
<dbReference type="SUPFAM" id="SSF56801">
    <property type="entry name" value="Acetyl-CoA synthetase-like"/>
    <property type="match status" value="1"/>
</dbReference>
<keyword evidence="3" id="KW-0443">Lipid metabolism</keyword>
<reference evidence="5" key="1">
    <citation type="submission" date="2019-08" db="EMBL/GenBank/DDBJ databases">
        <authorList>
            <person name="Kucharzyk K."/>
            <person name="Murdoch R.W."/>
            <person name="Higgins S."/>
            <person name="Loffler F."/>
        </authorList>
    </citation>
    <scope>NUCLEOTIDE SEQUENCE</scope>
</reference>
<dbReference type="InterPro" id="IPR042099">
    <property type="entry name" value="ANL_N_sf"/>
</dbReference>
<dbReference type="EC" id="6.2.1.3" evidence="5"/>
<sequence>MPRSLAIRYAIADRLVFSKLHATMGGRVRWFVSGSAKLNPQVQDWFWAAGIPLVEGYGMTETAAITFLDIPADPDLGTVGAPIPGNEVRIADDGEILVKSPALAIGYHNLPEETAAAYTADGWFATGDIGELDERGRLRITDRKKDLIKTSGGKYVAPQKVEGAIVNNNPYVSQVFVQGEGRKYISALITLDEEAILKWAGRHNLDGLSYAELTQNPDVRGMIDHYMAKANARLERWETVKRYEILDRELSVAGGEVTPSLKVRRSAVARAFADKLDKLYDPED</sequence>
<keyword evidence="1 5" id="KW-0436">Ligase</keyword>